<dbReference type="InterPro" id="IPR029044">
    <property type="entry name" value="Nucleotide-diphossugar_trans"/>
</dbReference>
<evidence type="ECO:0000256" key="2">
    <source>
        <dbReference type="SAM" id="Phobius"/>
    </source>
</evidence>
<feature type="transmembrane region" description="Helical" evidence="2">
    <location>
        <begin position="6"/>
        <end position="32"/>
    </location>
</feature>
<gene>
    <name evidence="4" type="ORF">GCM10011444_11210</name>
</gene>
<dbReference type="PANTHER" id="PTHR43630">
    <property type="entry name" value="POLY-BETA-1,6-N-ACETYL-D-GLUCOSAMINE SYNTHASE"/>
    <property type="match status" value="1"/>
</dbReference>
<dbReference type="SUPFAM" id="SSF53448">
    <property type="entry name" value="Nucleotide-diphospho-sugar transferases"/>
    <property type="match status" value="1"/>
</dbReference>
<reference evidence="5" key="1">
    <citation type="journal article" date="2019" name="Int. J. Syst. Evol. Microbiol.">
        <title>The Global Catalogue of Microorganisms (GCM) 10K type strain sequencing project: providing services to taxonomists for standard genome sequencing and annotation.</title>
        <authorList>
            <consortium name="The Broad Institute Genomics Platform"/>
            <consortium name="The Broad Institute Genome Sequencing Center for Infectious Disease"/>
            <person name="Wu L."/>
            <person name="Ma J."/>
        </authorList>
    </citation>
    <scope>NUCLEOTIDE SEQUENCE [LARGE SCALE GENOMIC DNA]</scope>
    <source>
        <strain evidence="5">CCM 8681</strain>
    </source>
</reference>
<dbReference type="EMBL" id="BMDQ01000001">
    <property type="protein sequence ID" value="GGI56812.1"/>
    <property type="molecule type" value="Genomic_DNA"/>
</dbReference>
<dbReference type="RefSeq" id="WP_188373708.1">
    <property type="nucleotide sequence ID" value="NZ_BMDQ01000001.1"/>
</dbReference>
<evidence type="ECO:0000256" key="1">
    <source>
        <dbReference type="ARBA" id="ARBA00038494"/>
    </source>
</evidence>
<dbReference type="GO" id="GO:0016740">
    <property type="term" value="F:transferase activity"/>
    <property type="evidence" value="ECO:0007669"/>
    <property type="project" value="UniProtKB-KW"/>
</dbReference>
<keyword evidence="4" id="KW-0808">Transferase</keyword>
<sequence>MSVLQVLFYFFIVITIIQYIYYICFLNFFSLLKSTKEQQKNIPISVIICSKNEAENLKQNLPKIINQNYDNFEIVLINDNSWDNTLDVIEEFAAKYQNITVVDVKPIEQFWGNKKYALTLGIKASKYEFLLFTDADCAPASDQWLKEMSSHFSNEKSIILGYGAYTKIKHSLLNALIRFETLMTAMQYFSYAKMGIPYMGVGRNLAYRKELFFNNSGFMKHMEVKSGDDDLFVNAIANNHNTAICISEESFTISEPKKTFKDWVIQKRRHISTAKHYKPLHKFLLGLYFFSQFTFWILVTILLLFLYQWKIVLVLLGLRILIQFLSIGLAAKKLKSSDLIIFIPFLEVFLIVFQLAIFSANLISKPKHWK</sequence>
<keyword evidence="2" id="KW-0812">Transmembrane</keyword>
<name>A0ABQ2BYD9_9FLAO</name>
<dbReference type="Proteomes" id="UP000624701">
    <property type="component" value="Unassembled WGS sequence"/>
</dbReference>
<dbReference type="InterPro" id="IPR001173">
    <property type="entry name" value="Glyco_trans_2-like"/>
</dbReference>
<feature type="transmembrane region" description="Helical" evidence="2">
    <location>
        <begin position="283"/>
        <end position="305"/>
    </location>
</feature>
<keyword evidence="5" id="KW-1185">Reference proteome</keyword>
<evidence type="ECO:0000313" key="5">
    <source>
        <dbReference type="Proteomes" id="UP000624701"/>
    </source>
</evidence>
<dbReference type="Pfam" id="PF00535">
    <property type="entry name" value="Glycos_transf_2"/>
    <property type="match status" value="1"/>
</dbReference>
<feature type="transmembrane region" description="Helical" evidence="2">
    <location>
        <begin position="339"/>
        <end position="363"/>
    </location>
</feature>
<evidence type="ECO:0000313" key="4">
    <source>
        <dbReference type="EMBL" id="GGI56812.1"/>
    </source>
</evidence>
<comment type="caution">
    <text evidence="4">The sequence shown here is derived from an EMBL/GenBank/DDBJ whole genome shotgun (WGS) entry which is preliminary data.</text>
</comment>
<organism evidence="4 5">
    <name type="scientific">Winogradskyella haliclonae</name>
    <dbReference type="NCBI Taxonomy" id="2048558"/>
    <lineage>
        <taxon>Bacteria</taxon>
        <taxon>Pseudomonadati</taxon>
        <taxon>Bacteroidota</taxon>
        <taxon>Flavobacteriia</taxon>
        <taxon>Flavobacteriales</taxon>
        <taxon>Flavobacteriaceae</taxon>
        <taxon>Winogradskyella</taxon>
    </lineage>
</organism>
<keyword evidence="2" id="KW-0472">Membrane</keyword>
<dbReference type="Gene3D" id="3.90.550.10">
    <property type="entry name" value="Spore Coat Polysaccharide Biosynthesis Protein SpsA, Chain A"/>
    <property type="match status" value="1"/>
</dbReference>
<keyword evidence="2" id="KW-1133">Transmembrane helix</keyword>
<feature type="transmembrane region" description="Helical" evidence="2">
    <location>
        <begin position="311"/>
        <end position="330"/>
    </location>
</feature>
<evidence type="ECO:0000259" key="3">
    <source>
        <dbReference type="Pfam" id="PF00535"/>
    </source>
</evidence>
<proteinExistence type="inferred from homology"/>
<accession>A0ABQ2BYD9</accession>
<dbReference type="PANTHER" id="PTHR43630:SF2">
    <property type="entry name" value="GLYCOSYLTRANSFERASE"/>
    <property type="match status" value="1"/>
</dbReference>
<feature type="domain" description="Glycosyltransferase 2-like" evidence="3">
    <location>
        <begin position="45"/>
        <end position="210"/>
    </location>
</feature>
<protein>
    <submittedName>
        <fullName evidence="4">Glycosyl transferase family 2</fullName>
    </submittedName>
</protein>
<comment type="similarity">
    <text evidence="1">Belongs to the glycosyltransferase 2 family. WaaE/KdtX subfamily.</text>
</comment>